<dbReference type="Gene3D" id="3.90.1200.10">
    <property type="match status" value="1"/>
</dbReference>
<dbReference type="EMBL" id="MU866680">
    <property type="protein sequence ID" value="KAK4170983.1"/>
    <property type="molecule type" value="Genomic_DNA"/>
</dbReference>
<evidence type="ECO:0000313" key="5">
    <source>
        <dbReference type="Proteomes" id="UP001302321"/>
    </source>
</evidence>
<dbReference type="Proteomes" id="UP001302321">
    <property type="component" value="Unassembled WGS sequence"/>
</dbReference>
<organism evidence="4 5">
    <name type="scientific">Triangularia setosa</name>
    <dbReference type="NCBI Taxonomy" id="2587417"/>
    <lineage>
        <taxon>Eukaryota</taxon>
        <taxon>Fungi</taxon>
        <taxon>Dikarya</taxon>
        <taxon>Ascomycota</taxon>
        <taxon>Pezizomycotina</taxon>
        <taxon>Sordariomycetes</taxon>
        <taxon>Sordariomycetidae</taxon>
        <taxon>Sordariales</taxon>
        <taxon>Podosporaceae</taxon>
        <taxon>Triangularia</taxon>
    </lineage>
</organism>
<dbReference type="InterPro" id="IPR016477">
    <property type="entry name" value="Fructo-/Ketosamine-3-kinase"/>
</dbReference>
<comment type="caution">
    <text evidence="4">The sequence shown here is derived from an EMBL/GenBank/DDBJ whole genome shotgun (WGS) entry which is preliminary data.</text>
</comment>
<reference evidence="4" key="1">
    <citation type="journal article" date="2023" name="Mol. Phylogenet. Evol.">
        <title>Genome-scale phylogeny and comparative genomics of the fungal order Sordariales.</title>
        <authorList>
            <person name="Hensen N."/>
            <person name="Bonometti L."/>
            <person name="Westerberg I."/>
            <person name="Brannstrom I.O."/>
            <person name="Guillou S."/>
            <person name="Cros-Aarteil S."/>
            <person name="Calhoun S."/>
            <person name="Haridas S."/>
            <person name="Kuo A."/>
            <person name="Mondo S."/>
            <person name="Pangilinan J."/>
            <person name="Riley R."/>
            <person name="LaButti K."/>
            <person name="Andreopoulos B."/>
            <person name="Lipzen A."/>
            <person name="Chen C."/>
            <person name="Yan M."/>
            <person name="Daum C."/>
            <person name="Ng V."/>
            <person name="Clum A."/>
            <person name="Steindorff A."/>
            <person name="Ohm R.A."/>
            <person name="Martin F."/>
            <person name="Silar P."/>
            <person name="Natvig D.O."/>
            <person name="Lalanne C."/>
            <person name="Gautier V."/>
            <person name="Ament-Velasquez S.L."/>
            <person name="Kruys A."/>
            <person name="Hutchinson M.I."/>
            <person name="Powell A.J."/>
            <person name="Barry K."/>
            <person name="Miller A.N."/>
            <person name="Grigoriev I.V."/>
            <person name="Debuchy R."/>
            <person name="Gladieux P."/>
            <person name="Hiltunen Thoren M."/>
            <person name="Johannesson H."/>
        </authorList>
    </citation>
    <scope>NUCLEOTIDE SEQUENCE</scope>
    <source>
        <strain evidence="4">CBS 892.96</strain>
    </source>
</reference>
<sequence length="366" mass="40967">MADTAEITRHAGIEAPSGPVPKPGLGEPFSPALDGSARREIELAFPVKGSKLSGARYYGRSLWGQTAKVTAQLPDGRVMNYFFKAASEGTLGATAKRMITAEISGLDAIRSISPSFVPEAHGWGSYWDHDAESATYFLLTSFREIGIQPPVPHTFAAELAHLHKISVSPTGAFGFHEAPCHATIPYTVIKWQSSWTTLFRDILAHTILLSQKQHEEHESYDGFQKTGNLILDKVIPRLLGPLEGKIKPCLIHGDLWDENTATDAVTGESFVFDPMAFYAHNEYEIGNWRAARHRLSRKEYVDEYKRYFPPDEPVEEWDDRNLLYSLRFDLAAAVLIPGSNLREIVGSNMKTLCNKYFKEELRAVVW</sequence>
<name>A0AAN6VXE5_9PEZI</name>
<feature type="compositionally biased region" description="Basic and acidic residues" evidence="3">
    <location>
        <begin position="1"/>
        <end position="12"/>
    </location>
</feature>
<proteinExistence type="predicted"/>
<dbReference type="GO" id="GO:0102193">
    <property type="term" value="F:protein-ribulosamine 3-kinase activity"/>
    <property type="evidence" value="ECO:0007669"/>
    <property type="project" value="UniProtKB-EC"/>
</dbReference>
<feature type="region of interest" description="Disordered" evidence="3">
    <location>
        <begin position="1"/>
        <end position="31"/>
    </location>
</feature>
<evidence type="ECO:0000256" key="2">
    <source>
        <dbReference type="ARBA" id="ARBA00048655"/>
    </source>
</evidence>
<dbReference type="Pfam" id="PF03881">
    <property type="entry name" value="Fructosamin_kin"/>
    <property type="match status" value="1"/>
</dbReference>
<dbReference type="SUPFAM" id="SSF56112">
    <property type="entry name" value="Protein kinase-like (PK-like)"/>
    <property type="match status" value="1"/>
</dbReference>
<protein>
    <recommendedName>
        <fullName evidence="1">protein-ribulosamine 3-kinase</fullName>
        <ecNumber evidence="1">2.7.1.172</ecNumber>
    </recommendedName>
</protein>
<keyword evidence="4" id="KW-0418">Kinase</keyword>
<dbReference type="GO" id="GO:0016301">
    <property type="term" value="F:kinase activity"/>
    <property type="evidence" value="ECO:0007669"/>
    <property type="project" value="UniProtKB-KW"/>
</dbReference>
<evidence type="ECO:0000256" key="3">
    <source>
        <dbReference type="SAM" id="MobiDB-lite"/>
    </source>
</evidence>
<reference evidence="4" key="2">
    <citation type="submission" date="2023-05" db="EMBL/GenBank/DDBJ databases">
        <authorList>
            <consortium name="Lawrence Berkeley National Laboratory"/>
            <person name="Steindorff A."/>
            <person name="Hensen N."/>
            <person name="Bonometti L."/>
            <person name="Westerberg I."/>
            <person name="Brannstrom I.O."/>
            <person name="Guillou S."/>
            <person name="Cros-Aarteil S."/>
            <person name="Calhoun S."/>
            <person name="Haridas S."/>
            <person name="Kuo A."/>
            <person name="Mondo S."/>
            <person name="Pangilinan J."/>
            <person name="Riley R."/>
            <person name="Labutti K."/>
            <person name="Andreopoulos B."/>
            <person name="Lipzen A."/>
            <person name="Chen C."/>
            <person name="Yanf M."/>
            <person name="Daum C."/>
            <person name="Ng V."/>
            <person name="Clum A."/>
            <person name="Ohm R."/>
            <person name="Martin F."/>
            <person name="Silar P."/>
            <person name="Natvig D."/>
            <person name="Lalanne C."/>
            <person name="Gautier V."/>
            <person name="Ament-Velasquez S.L."/>
            <person name="Kruys A."/>
            <person name="Hutchinson M.I."/>
            <person name="Powell A.J."/>
            <person name="Barry K."/>
            <person name="Miller A.N."/>
            <person name="Grigoriev I.V."/>
            <person name="Debuchy R."/>
            <person name="Gladieux P."/>
            <person name="Thoren M.H."/>
            <person name="Johannesson H."/>
        </authorList>
    </citation>
    <scope>NUCLEOTIDE SEQUENCE</scope>
    <source>
        <strain evidence="4">CBS 892.96</strain>
    </source>
</reference>
<accession>A0AAN6VXE5</accession>
<dbReference type="EC" id="2.7.1.172" evidence="1"/>
<gene>
    <name evidence="4" type="ORF">QBC36DRAFT_106542</name>
</gene>
<dbReference type="PANTHER" id="PTHR12149">
    <property type="entry name" value="FRUCTOSAMINE 3 KINASE-RELATED PROTEIN"/>
    <property type="match status" value="1"/>
</dbReference>
<evidence type="ECO:0000313" key="4">
    <source>
        <dbReference type="EMBL" id="KAK4170983.1"/>
    </source>
</evidence>
<dbReference type="PANTHER" id="PTHR12149:SF8">
    <property type="entry name" value="PROTEIN-RIBULOSAMINE 3-KINASE"/>
    <property type="match status" value="1"/>
</dbReference>
<keyword evidence="4" id="KW-0808">Transferase</keyword>
<keyword evidence="5" id="KW-1185">Reference proteome</keyword>
<dbReference type="AlphaFoldDB" id="A0AAN6VXE5"/>
<comment type="catalytic activity">
    <reaction evidence="2">
        <text>N(6)-D-ribulosyl-L-lysyl-[protein] + ATP = N(6)-(3-O-phospho-D-ribulosyl)-L-lysyl-[protein] + ADP + H(+)</text>
        <dbReference type="Rhea" id="RHEA:48432"/>
        <dbReference type="Rhea" id="RHEA-COMP:12103"/>
        <dbReference type="Rhea" id="RHEA-COMP:12104"/>
        <dbReference type="ChEBI" id="CHEBI:15378"/>
        <dbReference type="ChEBI" id="CHEBI:30616"/>
        <dbReference type="ChEBI" id="CHEBI:90418"/>
        <dbReference type="ChEBI" id="CHEBI:90420"/>
        <dbReference type="ChEBI" id="CHEBI:456216"/>
        <dbReference type="EC" id="2.7.1.172"/>
    </reaction>
    <physiologicalReaction direction="left-to-right" evidence="2">
        <dbReference type="Rhea" id="RHEA:48433"/>
    </physiologicalReaction>
</comment>
<dbReference type="InterPro" id="IPR011009">
    <property type="entry name" value="Kinase-like_dom_sf"/>
</dbReference>
<evidence type="ECO:0000256" key="1">
    <source>
        <dbReference type="ARBA" id="ARBA00011961"/>
    </source>
</evidence>